<dbReference type="EMBL" id="UFQT01000234">
    <property type="protein sequence ID" value="SSX22148.1"/>
    <property type="molecule type" value="Genomic_DNA"/>
</dbReference>
<protein>
    <submittedName>
        <fullName evidence="2">CSON006180 protein</fullName>
    </submittedName>
</protein>
<organism evidence="2">
    <name type="scientific">Culicoides sonorensis</name>
    <name type="common">Biting midge</name>
    <dbReference type="NCBI Taxonomy" id="179676"/>
    <lineage>
        <taxon>Eukaryota</taxon>
        <taxon>Metazoa</taxon>
        <taxon>Ecdysozoa</taxon>
        <taxon>Arthropoda</taxon>
        <taxon>Hexapoda</taxon>
        <taxon>Insecta</taxon>
        <taxon>Pterygota</taxon>
        <taxon>Neoptera</taxon>
        <taxon>Endopterygota</taxon>
        <taxon>Diptera</taxon>
        <taxon>Nematocera</taxon>
        <taxon>Chironomoidea</taxon>
        <taxon>Ceratopogonidae</taxon>
        <taxon>Ceratopogoninae</taxon>
        <taxon>Culicoides</taxon>
        <taxon>Monoculicoides</taxon>
    </lineage>
</organism>
<feature type="compositionally biased region" description="Low complexity" evidence="1">
    <location>
        <begin position="10"/>
        <end position="28"/>
    </location>
</feature>
<dbReference type="VEuPathDB" id="VectorBase:CSON006180"/>
<accession>A0A336M7X7</accession>
<reference evidence="2" key="1">
    <citation type="submission" date="2018-07" db="EMBL/GenBank/DDBJ databases">
        <authorList>
            <person name="Quirk P.G."/>
            <person name="Krulwich T.A."/>
        </authorList>
    </citation>
    <scope>NUCLEOTIDE SEQUENCE</scope>
</reference>
<evidence type="ECO:0000256" key="1">
    <source>
        <dbReference type="SAM" id="MobiDB-lite"/>
    </source>
</evidence>
<dbReference type="AlphaFoldDB" id="A0A336M7X7"/>
<proteinExistence type="predicted"/>
<feature type="region of interest" description="Disordered" evidence="1">
    <location>
        <begin position="1"/>
        <end position="36"/>
    </location>
</feature>
<dbReference type="Pfam" id="PF16027">
    <property type="entry name" value="DUF4786"/>
    <property type="match status" value="1"/>
</dbReference>
<dbReference type="InterPro" id="IPR031983">
    <property type="entry name" value="DUF4786"/>
</dbReference>
<gene>
    <name evidence="2" type="primary">CSON006180</name>
</gene>
<name>A0A336M7X7_CULSO</name>
<sequence>MKRNHNNNDSLTSSSSSASSFLHQQQQQHHSKLPVKDEKKLILKKSPVNSQILTPTIINHSSVSGIQKNQNHRQRSVSKGRTVLHPMKNELSNAELLEKLGLSKLQVPPAHNRKRLAVESRHHSRPDDSHMFVIKLPPNPYYYGNLKPSVNNKNSIDDKSRKIPVGFKSNGKPGRIYHWNIPVLKKIINSNQSRRNPNLRNAVDYEDDLIDIKHIPTWSKPWENEAMDKNSLKHTGLNGISDKMIKKKSPTYYAPTKPKQTNFKKYFSGNGKPKSFYVIDNKHHKPIQYHKLIS</sequence>
<dbReference type="OMA" id="IKEIPTW"/>
<evidence type="ECO:0000313" key="2">
    <source>
        <dbReference type="EMBL" id="SSX22148.1"/>
    </source>
</evidence>